<dbReference type="Pfam" id="PF13701">
    <property type="entry name" value="DDE_Tnp_1_4"/>
    <property type="match status" value="1"/>
</dbReference>
<dbReference type="NCBIfam" id="NF033539">
    <property type="entry name" value="transpos_IS1380"/>
    <property type="match status" value="1"/>
</dbReference>
<evidence type="ECO:0000313" key="3">
    <source>
        <dbReference type="Proteomes" id="UP000632828"/>
    </source>
</evidence>
<keyword evidence="3" id="KW-1185">Reference proteome</keyword>
<evidence type="ECO:0000259" key="1">
    <source>
        <dbReference type="Pfam" id="PF13701"/>
    </source>
</evidence>
<gene>
    <name evidence="2" type="ORF">ICT70_14740</name>
</gene>
<dbReference type="InterPro" id="IPR025668">
    <property type="entry name" value="Tnp_DDE_dom"/>
</dbReference>
<comment type="caution">
    <text evidence="2">The sequence shown here is derived from an EMBL/GenBank/DDBJ whole genome shotgun (WGS) entry which is preliminary data.</text>
</comment>
<proteinExistence type="predicted"/>
<dbReference type="RefSeq" id="WP_191157983.1">
    <property type="nucleotide sequence ID" value="NZ_JACWUN010000035.1"/>
</dbReference>
<dbReference type="Proteomes" id="UP000632828">
    <property type="component" value="Unassembled WGS sequence"/>
</dbReference>
<feature type="domain" description="Transposase DDE" evidence="1">
    <location>
        <begin position="19"/>
        <end position="501"/>
    </location>
</feature>
<evidence type="ECO:0000313" key="2">
    <source>
        <dbReference type="EMBL" id="MBD1401915.1"/>
    </source>
</evidence>
<organism evidence="2 3">
    <name type="scientific">Pelovirga terrestris</name>
    <dbReference type="NCBI Taxonomy" id="2771352"/>
    <lineage>
        <taxon>Bacteria</taxon>
        <taxon>Pseudomonadati</taxon>
        <taxon>Thermodesulfobacteriota</taxon>
        <taxon>Desulfuromonadia</taxon>
        <taxon>Geobacterales</taxon>
        <taxon>Geobacteraceae</taxon>
        <taxon>Pelovirga</taxon>
    </lineage>
</organism>
<dbReference type="AlphaFoldDB" id="A0A8J6QVN2"/>
<accession>A0A8J6QVN2</accession>
<reference evidence="2" key="1">
    <citation type="submission" date="2020-09" db="EMBL/GenBank/DDBJ databases">
        <title>Pelobacter alkaliphilus sp. nov., a novel anaerobic arsenate-reducing bacterium from terrestrial mud volcano.</title>
        <authorList>
            <person name="Khomyakova M.A."/>
            <person name="Merkel A.Y."/>
            <person name="Slobodkin A.I."/>
        </authorList>
    </citation>
    <scope>NUCLEOTIDE SEQUENCE</scope>
    <source>
        <strain evidence="2">M08fum</strain>
    </source>
</reference>
<sequence length="513" mass="57958">MAQGVLPFQYKEQVQTSGLTALAGLPAYLELAHIAGLRDAIRRHLHVRSDSRQGWCDEQIVMALILLNLVGGESVADLEQLEADEGLCRLLRQIEYHGLPRKERRLLERRRKKAGRTVPSASPVFRYLAAFHDPQEETRRIPGSAFIPAPNECLRALGRVNQEMVAFVQNRNVQREATLDMDATLVSSDKTQALWCYDGYRAYQPLNVYWFEQDLVVHSEFRDGNVPAGYQQLRLLQETLEHLPDGVDKVMLRSDTAGYQQDLLRYCAEGSNERFGAIEFAIGANVSQSFRQAVGEVEEGNWLPIRRTDPDGRQYDTGQQWAEVCYVPSWAGMSKNGPGYRYLATRKRLHNQLELLGCETVADPEQMQAPSGERYKIYGIVTNRDIDGNELIQWYRERCGKSEEVHAVMKDDLAGGKLPSGDFGENAAWWGIMILALNLNAAMKRLVLPPSFRCKRLKAVRFGLINLAGQVRERSRQLHILISPKQPALGLLLHIRERIIDLARGAPEVVVGS</sequence>
<protein>
    <submittedName>
        <fullName evidence="2">IS1380 family transposase</fullName>
    </submittedName>
</protein>
<dbReference type="EMBL" id="JACWUN010000035">
    <property type="protein sequence ID" value="MBD1401915.1"/>
    <property type="molecule type" value="Genomic_DNA"/>
</dbReference>
<name>A0A8J6QVN2_9BACT</name>
<dbReference type="InterPro" id="IPR047960">
    <property type="entry name" value="Transpos_IS1380"/>
</dbReference>